<feature type="region of interest" description="Disordered" evidence="1">
    <location>
        <begin position="457"/>
        <end position="497"/>
    </location>
</feature>
<dbReference type="Proteomes" id="UP001432166">
    <property type="component" value="Chromosome"/>
</dbReference>
<evidence type="ECO:0000313" key="5">
    <source>
        <dbReference type="Proteomes" id="UP001432166"/>
    </source>
</evidence>
<feature type="transmembrane region" description="Helical" evidence="2">
    <location>
        <begin position="283"/>
        <end position="301"/>
    </location>
</feature>
<feature type="transmembrane region" description="Helical" evidence="2">
    <location>
        <begin position="256"/>
        <end position="277"/>
    </location>
</feature>
<keyword evidence="2" id="KW-0812">Transmembrane</keyword>
<feature type="transmembrane region" description="Helical" evidence="2">
    <location>
        <begin position="123"/>
        <end position="141"/>
    </location>
</feature>
<protein>
    <submittedName>
        <fullName evidence="4">Acyltransferase</fullName>
    </submittedName>
</protein>
<evidence type="ECO:0000256" key="1">
    <source>
        <dbReference type="SAM" id="MobiDB-lite"/>
    </source>
</evidence>
<evidence type="ECO:0000256" key="2">
    <source>
        <dbReference type="SAM" id="Phobius"/>
    </source>
</evidence>
<dbReference type="InterPro" id="IPR002656">
    <property type="entry name" value="Acyl_transf_3_dom"/>
</dbReference>
<feature type="compositionally biased region" description="Basic residues" evidence="1">
    <location>
        <begin position="486"/>
        <end position="497"/>
    </location>
</feature>
<evidence type="ECO:0000259" key="3">
    <source>
        <dbReference type="Pfam" id="PF01757"/>
    </source>
</evidence>
<feature type="domain" description="Acyltransferase 3" evidence="3">
    <location>
        <begin position="98"/>
        <end position="446"/>
    </location>
</feature>
<dbReference type="EMBL" id="CP108133">
    <property type="protein sequence ID" value="WTP51468.1"/>
    <property type="molecule type" value="Genomic_DNA"/>
</dbReference>
<keyword evidence="5" id="KW-1185">Reference proteome</keyword>
<feature type="region of interest" description="Disordered" evidence="1">
    <location>
        <begin position="1"/>
        <end position="92"/>
    </location>
</feature>
<feature type="transmembrane region" description="Helical" evidence="2">
    <location>
        <begin position="308"/>
        <end position="327"/>
    </location>
</feature>
<reference evidence="4" key="1">
    <citation type="submission" date="2022-10" db="EMBL/GenBank/DDBJ databases">
        <title>The complete genomes of actinobacterial strains from the NBC collection.</title>
        <authorList>
            <person name="Joergensen T.S."/>
            <person name="Alvarez Arevalo M."/>
            <person name="Sterndorff E.B."/>
            <person name="Faurdal D."/>
            <person name="Vuksanovic O."/>
            <person name="Mourched A.-S."/>
            <person name="Charusanti P."/>
            <person name="Shaw S."/>
            <person name="Blin K."/>
            <person name="Weber T."/>
        </authorList>
    </citation>
    <scope>NUCLEOTIDE SEQUENCE</scope>
    <source>
        <strain evidence="4">NBC_00189</strain>
    </source>
</reference>
<organism evidence="4 5">
    <name type="scientific">Streptomyces tauricus</name>
    <dbReference type="NCBI Taxonomy" id="68274"/>
    <lineage>
        <taxon>Bacteria</taxon>
        <taxon>Bacillati</taxon>
        <taxon>Actinomycetota</taxon>
        <taxon>Actinomycetes</taxon>
        <taxon>Kitasatosporales</taxon>
        <taxon>Streptomycetaceae</taxon>
        <taxon>Streptomyces</taxon>
        <taxon>Streptomyces aurantiacus group</taxon>
    </lineage>
</organism>
<keyword evidence="2" id="KW-1133">Transmembrane helix</keyword>
<keyword evidence="2" id="KW-0472">Membrane</keyword>
<proteinExistence type="predicted"/>
<accession>A0ABZ1JIM3</accession>
<dbReference type="GO" id="GO:0016746">
    <property type="term" value="F:acyltransferase activity"/>
    <property type="evidence" value="ECO:0007669"/>
    <property type="project" value="UniProtKB-KW"/>
</dbReference>
<feature type="transmembrane region" description="Helical" evidence="2">
    <location>
        <begin position="385"/>
        <end position="404"/>
    </location>
</feature>
<evidence type="ECO:0000313" key="4">
    <source>
        <dbReference type="EMBL" id="WTP51468.1"/>
    </source>
</evidence>
<feature type="compositionally biased region" description="Low complexity" evidence="1">
    <location>
        <begin position="77"/>
        <end position="90"/>
    </location>
</feature>
<keyword evidence="4" id="KW-0012">Acyltransferase</keyword>
<feature type="compositionally biased region" description="Low complexity" evidence="1">
    <location>
        <begin position="61"/>
        <end position="71"/>
    </location>
</feature>
<gene>
    <name evidence="4" type="ORF">OG288_26055</name>
</gene>
<feature type="transmembrane region" description="Helical" evidence="2">
    <location>
        <begin position="347"/>
        <end position="364"/>
    </location>
</feature>
<feature type="transmembrane region" description="Helical" evidence="2">
    <location>
        <begin position="424"/>
        <end position="446"/>
    </location>
</feature>
<name>A0ABZ1JIM3_9ACTN</name>
<dbReference type="Pfam" id="PF01757">
    <property type="entry name" value="Acyl_transf_3"/>
    <property type="match status" value="1"/>
</dbReference>
<feature type="transmembrane region" description="Helical" evidence="2">
    <location>
        <begin position="230"/>
        <end position="249"/>
    </location>
</feature>
<keyword evidence="4" id="KW-0808">Transferase</keyword>
<sequence>MTHDQTTDPGGLPEEPGYDARWVMSPFDKPDTSPLLDAPPAPGAFGTRVPAENPGSPFEEPSASAASRAPSVPAPTTPAAASTASTASAPKKANGRDRYLDLLRTLALFRVVAYHLFGWAWLTVLFPSMGVMFALAGSLMARSLKRPALGVIRGRIRRLLPPLWVFSAVMLAMMFAAGWNISEDPDNGGTWGLIELFNYVVPIGAPPFPWSIGDKSGLLEQTWAVQSAGVLWYLRAYLWFVLASPLLLWAFRRAPWVTLLAPLGLTAVVGTGVVTIPGETGNAVSDFAVYGGCWVLGFAHYEGMLQKIPRYVAVSCSTLLMAFGLWWASGHLGPDGWDLNDIPLAQATWSFGFVVILLQYSPSWQDLPGRLKRWDKLVTLSNSRAMTIYLWHNLLIMATVPILDQLYNLPFMNDRMVGLLDATYMVWMFVLVWPLIGLAILAVGWIEDLAAKRSPRLWPTGSKKPTRPGTHAGPGAGTGSGPASHSRPRARARARAR</sequence>
<feature type="transmembrane region" description="Helical" evidence="2">
    <location>
        <begin position="162"/>
        <end position="181"/>
    </location>
</feature>